<dbReference type="AlphaFoldDB" id="A0A974HRJ1"/>
<accession>A0A974HRJ1</accession>
<proteinExistence type="predicted"/>
<gene>
    <name evidence="1" type="ORF">XELAEV_18021046mg</name>
</gene>
<sequence length="87" mass="9376">MEGAALTTQVQKTNSKTILSISPLPWGTSMVNPTLAQSLPEHSPILNPRWTKKVTVWSLSPRALKLSPGCSTCPKVSLPLDKAVAHM</sequence>
<protein>
    <submittedName>
        <fullName evidence="1">Uncharacterized protein</fullName>
    </submittedName>
</protein>
<name>A0A974HRJ1_XENLA</name>
<evidence type="ECO:0000313" key="1">
    <source>
        <dbReference type="EMBL" id="OCT87348.1"/>
    </source>
</evidence>
<dbReference type="Proteomes" id="UP000694892">
    <property type="component" value="Chromosome 3S"/>
</dbReference>
<evidence type="ECO:0000313" key="2">
    <source>
        <dbReference type="Proteomes" id="UP000694892"/>
    </source>
</evidence>
<reference evidence="2" key="1">
    <citation type="journal article" date="2016" name="Nature">
        <title>Genome evolution in the allotetraploid frog Xenopus laevis.</title>
        <authorList>
            <person name="Session A.M."/>
            <person name="Uno Y."/>
            <person name="Kwon T."/>
            <person name="Chapman J.A."/>
            <person name="Toyoda A."/>
            <person name="Takahashi S."/>
            <person name="Fukui A."/>
            <person name="Hikosaka A."/>
            <person name="Suzuki A."/>
            <person name="Kondo M."/>
            <person name="van Heeringen S.J."/>
            <person name="Quigley I."/>
            <person name="Heinz S."/>
            <person name="Ogino H."/>
            <person name="Ochi H."/>
            <person name="Hellsten U."/>
            <person name="Lyons J.B."/>
            <person name="Simakov O."/>
            <person name="Putnam N."/>
            <person name="Stites J."/>
            <person name="Kuroki Y."/>
            <person name="Tanaka T."/>
            <person name="Michiue T."/>
            <person name="Watanabe M."/>
            <person name="Bogdanovic O."/>
            <person name="Lister R."/>
            <person name="Georgiou G."/>
            <person name="Paranjpe S.S."/>
            <person name="van Kruijsbergen I."/>
            <person name="Shu S."/>
            <person name="Carlson J."/>
            <person name="Kinoshita T."/>
            <person name="Ohta Y."/>
            <person name="Mawaribuchi S."/>
            <person name="Jenkins J."/>
            <person name="Grimwood J."/>
            <person name="Schmutz J."/>
            <person name="Mitros T."/>
            <person name="Mozaffari S.V."/>
            <person name="Suzuki Y."/>
            <person name="Haramoto Y."/>
            <person name="Yamamoto T.S."/>
            <person name="Takagi C."/>
            <person name="Heald R."/>
            <person name="Miller K."/>
            <person name="Haudenschild C."/>
            <person name="Kitzman J."/>
            <person name="Nakayama T."/>
            <person name="Izutsu Y."/>
            <person name="Robert J."/>
            <person name="Fortriede J."/>
            <person name="Burns K."/>
            <person name="Lotay V."/>
            <person name="Karimi K."/>
            <person name="Yasuoka Y."/>
            <person name="Dichmann D.S."/>
            <person name="Flajnik M.F."/>
            <person name="Houston D.W."/>
            <person name="Shendure J."/>
            <person name="DuPasquier L."/>
            <person name="Vize P.D."/>
            <person name="Zorn A.M."/>
            <person name="Ito M."/>
            <person name="Marcotte E.M."/>
            <person name="Wallingford J.B."/>
            <person name="Ito Y."/>
            <person name="Asashima M."/>
            <person name="Ueno N."/>
            <person name="Matsuda Y."/>
            <person name="Veenstra G.J."/>
            <person name="Fujiyama A."/>
            <person name="Harland R.M."/>
            <person name="Taira M."/>
            <person name="Rokhsar D.S."/>
        </authorList>
    </citation>
    <scope>NUCLEOTIDE SEQUENCE [LARGE SCALE GENOMIC DNA]</scope>
    <source>
        <strain evidence="2">J</strain>
    </source>
</reference>
<dbReference type="EMBL" id="CM004471">
    <property type="protein sequence ID" value="OCT87348.1"/>
    <property type="molecule type" value="Genomic_DNA"/>
</dbReference>
<organism evidence="1 2">
    <name type="scientific">Xenopus laevis</name>
    <name type="common">African clawed frog</name>
    <dbReference type="NCBI Taxonomy" id="8355"/>
    <lineage>
        <taxon>Eukaryota</taxon>
        <taxon>Metazoa</taxon>
        <taxon>Chordata</taxon>
        <taxon>Craniata</taxon>
        <taxon>Vertebrata</taxon>
        <taxon>Euteleostomi</taxon>
        <taxon>Amphibia</taxon>
        <taxon>Batrachia</taxon>
        <taxon>Anura</taxon>
        <taxon>Pipoidea</taxon>
        <taxon>Pipidae</taxon>
        <taxon>Xenopodinae</taxon>
        <taxon>Xenopus</taxon>
        <taxon>Xenopus</taxon>
    </lineage>
</organism>